<evidence type="ECO:0000313" key="3">
    <source>
        <dbReference type="EMBL" id="KAH0762199.1"/>
    </source>
</evidence>
<gene>
    <name evidence="3" type="ORF">KY290_018272</name>
</gene>
<name>A0ABQ7VDS8_SOLTU</name>
<sequence length="396" mass="46021">MLRARKYECSNRFRIYKYIGEHSCGVEHANSSHRKISIKVIVSLSVNMYRDGKGPNVKEIERAMFNSFRCSPSYWKCWKGGVVVKEMVRGTTENRYSCLPAFSYMFETLNVGSSYSIMVNKDNHRFMYYFLAFGACIKGFAHMRKTFFFEKLKEIVVDESNLCFISDRHKSIANAIVNVYNHAHHRYCMSHLGENLCVNHHCEDYFYLYYNAAKAYSLEEFDNHFVEFKNKCPAAAVVLKYDIGFEKWSRAYFPGSRYDVMTTNFAESLNVMLIDERERPPYILKSMGNQMVPSAKKIARRKMIEGHSLYMENVTGDGNQFTVFGAGVTAYVDQLEKSCSFRKYDFIKIPCAHAMAALRSKHGNEYCISIYEYPSPLYKVESFLLAYLDYINVVPL</sequence>
<keyword evidence="1" id="KW-0812">Transmembrane</keyword>
<evidence type="ECO:0000256" key="1">
    <source>
        <dbReference type="SAM" id="Phobius"/>
    </source>
</evidence>
<dbReference type="Pfam" id="PF10551">
    <property type="entry name" value="MULE"/>
    <property type="match status" value="1"/>
</dbReference>
<evidence type="ECO:0000259" key="2">
    <source>
        <dbReference type="SMART" id="SM00575"/>
    </source>
</evidence>
<comment type="caution">
    <text evidence="3">The sequence shown here is derived from an EMBL/GenBank/DDBJ whole genome shotgun (WGS) entry which is preliminary data.</text>
</comment>
<protein>
    <recommendedName>
        <fullName evidence="2">Zinc finger PMZ-type domain-containing protein</fullName>
    </recommendedName>
</protein>
<reference evidence="3 4" key="1">
    <citation type="journal article" date="2021" name="bioRxiv">
        <title>Chromosome-scale and haplotype-resolved genome assembly of a tetraploid potato cultivar.</title>
        <authorList>
            <person name="Sun H."/>
            <person name="Jiao W.-B."/>
            <person name="Krause K."/>
            <person name="Campoy J.A."/>
            <person name="Goel M."/>
            <person name="Folz-Donahue K."/>
            <person name="Kukat C."/>
            <person name="Huettel B."/>
            <person name="Schneeberger K."/>
        </authorList>
    </citation>
    <scope>NUCLEOTIDE SEQUENCE [LARGE SCALE GENOMIC DNA]</scope>
    <source>
        <strain evidence="3">SolTubOtavaFocal</strain>
        <tissue evidence="3">Leaves</tissue>
    </source>
</reference>
<feature type="transmembrane region" description="Helical" evidence="1">
    <location>
        <begin position="126"/>
        <end position="143"/>
    </location>
</feature>
<keyword evidence="4" id="KW-1185">Reference proteome</keyword>
<keyword evidence="1" id="KW-0472">Membrane</keyword>
<dbReference type="InterPro" id="IPR006564">
    <property type="entry name" value="Znf_PMZ"/>
</dbReference>
<accession>A0ABQ7VDS8</accession>
<dbReference type="PANTHER" id="PTHR31973:SF195">
    <property type="entry name" value="MUDR FAMILY TRANSPOSASE"/>
    <property type="match status" value="1"/>
</dbReference>
<proteinExistence type="predicted"/>
<dbReference type="PANTHER" id="PTHR31973">
    <property type="entry name" value="POLYPROTEIN, PUTATIVE-RELATED"/>
    <property type="match status" value="1"/>
</dbReference>
<organism evidence="3 4">
    <name type="scientific">Solanum tuberosum</name>
    <name type="common">Potato</name>
    <dbReference type="NCBI Taxonomy" id="4113"/>
    <lineage>
        <taxon>Eukaryota</taxon>
        <taxon>Viridiplantae</taxon>
        <taxon>Streptophyta</taxon>
        <taxon>Embryophyta</taxon>
        <taxon>Tracheophyta</taxon>
        <taxon>Spermatophyta</taxon>
        <taxon>Magnoliopsida</taxon>
        <taxon>eudicotyledons</taxon>
        <taxon>Gunneridae</taxon>
        <taxon>Pentapetalae</taxon>
        <taxon>asterids</taxon>
        <taxon>lamiids</taxon>
        <taxon>Solanales</taxon>
        <taxon>Solanaceae</taxon>
        <taxon>Solanoideae</taxon>
        <taxon>Solaneae</taxon>
        <taxon>Solanum</taxon>
    </lineage>
</organism>
<dbReference type="Proteomes" id="UP000826656">
    <property type="component" value="Unassembled WGS sequence"/>
</dbReference>
<dbReference type="SMART" id="SM00575">
    <property type="entry name" value="ZnF_PMZ"/>
    <property type="match status" value="1"/>
</dbReference>
<dbReference type="InterPro" id="IPR018289">
    <property type="entry name" value="MULE_transposase_dom"/>
</dbReference>
<dbReference type="EMBL" id="JAIVGD010000013">
    <property type="protein sequence ID" value="KAH0762199.1"/>
    <property type="molecule type" value="Genomic_DNA"/>
</dbReference>
<feature type="domain" description="Zinc finger PMZ-type" evidence="2">
    <location>
        <begin position="337"/>
        <end position="364"/>
    </location>
</feature>
<keyword evidence="1" id="KW-1133">Transmembrane helix</keyword>
<evidence type="ECO:0000313" key="4">
    <source>
        <dbReference type="Proteomes" id="UP000826656"/>
    </source>
</evidence>